<feature type="transmembrane region" description="Helical" evidence="1">
    <location>
        <begin position="156"/>
        <end position="174"/>
    </location>
</feature>
<protein>
    <recommendedName>
        <fullName evidence="2">Heparan-alpha-glucosaminide N-acetyltransferase catalytic domain-containing protein</fullName>
    </recommendedName>
</protein>
<feature type="transmembrane region" description="Helical" evidence="1">
    <location>
        <begin position="269"/>
        <end position="287"/>
    </location>
</feature>
<feature type="transmembrane region" description="Helical" evidence="1">
    <location>
        <begin position="349"/>
        <end position="368"/>
    </location>
</feature>
<name>A0A5C5WDJ3_9BACT</name>
<keyword evidence="1" id="KW-0812">Transmembrane</keyword>
<dbReference type="EMBL" id="SJPH01000001">
    <property type="protein sequence ID" value="TWT48764.1"/>
    <property type="molecule type" value="Genomic_DNA"/>
</dbReference>
<dbReference type="Pfam" id="PF07786">
    <property type="entry name" value="HGSNAT_cat"/>
    <property type="match status" value="1"/>
</dbReference>
<feature type="transmembrane region" description="Helical" evidence="1">
    <location>
        <begin position="230"/>
        <end position="248"/>
    </location>
</feature>
<gene>
    <name evidence="3" type="ORF">Pla111_05390</name>
</gene>
<evidence type="ECO:0000256" key="1">
    <source>
        <dbReference type="SAM" id="Phobius"/>
    </source>
</evidence>
<keyword evidence="1" id="KW-0472">Membrane</keyword>
<feature type="transmembrane region" description="Helical" evidence="1">
    <location>
        <begin position="307"/>
        <end position="328"/>
    </location>
</feature>
<evidence type="ECO:0000313" key="4">
    <source>
        <dbReference type="Proteomes" id="UP000318995"/>
    </source>
</evidence>
<reference evidence="3 4" key="1">
    <citation type="submission" date="2019-02" db="EMBL/GenBank/DDBJ databases">
        <title>Deep-cultivation of Planctomycetes and their phenomic and genomic characterization uncovers novel biology.</title>
        <authorList>
            <person name="Wiegand S."/>
            <person name="Jogler M."/>
            <person name="Boedeker C."/>
            <person name="Pinto D."/>
            <person name="Vollmers J."/>
            <person name="Rivas-Marin E."/>
            <person name="Kohn T."/>
            <person name="Peeters S.H."/>
            <person name="Heuer A."/>
            <person name="Rast P."/>
            <person name="Oberbeckmann S."/>
            <person name="Bunk B."/>
            <person name="Jeske O."/>
            <person name="Meyerdierks A."/>
            <person name="Storesund J.E."/>
            <person name="Kallscheuer N."/>
            <person name="Luecker S."/>
            <person name="Lage O.M."/>
            <person name="Pohl T."/>
            <person name="Merkel B.J."/>
            <person name="Hornburger P."/>
            <person name="Mueller R.-W."/>
            <person name="Bruemmer F."/>
            <person name="Labrenz M."/>
            <person name="Spormann A.M."/>
            <person name="Op Den Camp H."/>
            <person name="Overmann J."/>
            <person name="Amann R."/>
            <person name="Jetten M.S.M."/>
            <person name="Mascher T."/>
            <person name="Medema M.H."/>
            <person name="Devos D.P."/>
            <person name="Kaster A.-K."/>
            <person name="Ovreas L."/>
            <person name="Rohde M."/>
            <person name="Galperin M.Y."/>
            <person name="Jogler C."/>
        </authorList>
    </citation>
    <scope>NUCLEOTIDE SEQUENCE [LARGE SCALE GENOMIC DNA]</scope>
    <source>
        <strain evidence="3 4">Pla111</strain>
    </source>
</reference>
<proteinExistence type="predicted"/>
<comment type="caution">
    <text evidence="3">The sequence shown here is derived from an EMBL/GenBank/DDBJ whole genome shotgun (WGS) entry which is preliminary data.</text>
</comment>
<keyword evidence="4" id="KW-1185">Reference proteome</keyword>
<keyword evidence="1" id="KW-1133">Transmembrane helix</keyword>
<accession>A0A5C5WDJ3</accession>
<dbReference type="PANTHER" id="PTHR31061">
    <property type="entry name" value="LD22376P"/>
    <property type="match status" value="1"/>
</dbReference>
<dbReference type="Proteomes" id="UP000318995">
    <property type="component" value="Unassembled WGS sequence"/>
</dbReference>
<feature type="transmembrane region" description="Helical" evidence="1">
    <location>
        <begin position="394"/>
        <end position="413"/>
    </location>
</feature>
<sequence length="424" mass="45134">MRSMVDSVAAAARPPRLASLDTMRGLVIALMLLVNMTWNAAALPAQLFHVPWNAPEQGATLTDLVFPWFVFMMGAAVPLSVRSGRGRGCSAAAMLRGATLRGAKIYLWGVLLTIASYATTRPITWRSLFEWNILQLIGVAYVVTVAVWLLPRAGKIAFVVATLLAKWATLLLPWEWVSQIVTPRPPAGAPTGPGTWAHFDAIGQLLHGDYVPVATLSSLLIGWIGMADQFLPLATIAVLGGLATECLVPPVPLPASLGREARYLPAARLAALGLSLLLIAVLLQWGYQPEGGGLWGTATAPYSKWFFTPAYCLLAAGSATLLLAGCHASIDIGGLPGTAWLQAMGRNALAVYVGAELSFKLIFAKWLVPLPDGGSDSIAAGVQAWLGTLTGSPAAASLGWALLWIVGWAAIAWRLDRRGIYWRV</sequence>
<evidence type="ECO:0000259" key="2">
    <source>
        <dbReference type="Pfam" id="PF07786"/>
    </source>
</evidence>
<evidence type="ECO:0000313" key="3">
    <source>
        <dbReference type="EMBL" id="TWT48764.1"/>
    </source>
</evidence>
<feature type="transmembrane region" description="Helical" evidence="1">
    <location>
        <begin position="66"/>
        <end position="84"/>
    </location>
</feature>
<dbReference type="InterPro" id="IPR012429">
    <property type="entry name" value="HGSNAT_cat"/>
</dbReference>
<feature type="transmembrane region" description="Helical" evidence="1">
    <location>
        <begin position="105"/>
        <end position="125"/>
    </location>
</feature>
<dbReference type="AlphaFoldDB" id="A0A5C5WDJ3"/>
<feature type="domain" description="Heparan-alpha-glucosaminide N-acetyltransferase catalytic" evidence="2">
    <location>
        <begin position="16"/>
        <end position="168"/>
    </location>
</feature>
<feature type="transmembrane region" description="Helical" evidence="1">
    <location>
        <begin position="131"/>
        <end position="149"/>
    </location>
</feature>
<dbReference type="PANTHER" id="PTHR31061:SF24">
    <property type="entry name" value="LD22376P"/>
    <property type="match status" value="1"/>
</dbReference>
<organism evidence="3 4">
    <name type="scientific">Botrimarina hoheduenensis</name>
    <dbReference type="NCBI Taxonomy" id="2528000"/>
    <lineage>
        <taxon>Bacteria</taxon>
        <taxon>Pseudomonadati</taxon>
        <taxon>Planctomycetota</taxon>
        <taxon>Planctomycetia</taxon>
        <taxon>Pirellulales</taxon>
        <taxon>Lacipirellulaceae</taxon>
        <taxon>Botrimarina</taxon>
    </lineage>
</organism>